<dbReference type="Gene3D" id="3.40.30.10">
    <property type="entry name" value="Glutaredoxin"/>
    <property type="match status" value="1"/>
</dbReference>
<reference evidence="2 4" key="1">
    <citation type="submission" date="2014-09" db="EMBL/GenBank/DDBJ databases">
        <title>Draft Genome Sequence of Porphyromonas macacae COT-192_OH2859.</title>
        <authorList>
            <person name="Wallis C."/>
            <person name="Deusch O."/>
            <person name="O'Flynn C."/>
            <person name="Davis I."/>
            <person name="Horsfall A."/>
            <person name="Kirkwood N."/>
            <person name="Harris S."/>
            <person name="Eisen J.A."/>
            <person name="Coil D.A."/>
            <person name="Darling A.E."/>
            <person name="Jospin G."/>
            <person name="Alexiev A."/>
        </authorList>
    </citation>
    <scope>NUCLEOTIDE SEQUENCE [LARGE SCALE GENOMIC DNA]</scope>
    <source>
        <strain evidence="4">COT-192 OH2859</strain>
        <strain evidence="2">COT-192_OH2859</strain>
    </source>
</reference>
<dbReference type="InterPro" id="IPR036249">
    <property type="entry name" value="Thioredoxin-like_sf"/>
</dbReference>
<organism evidence="2 4">
    <name type="scientific">Porphyromonas macacae</name>
    <dbReference type="NCBI Taxonomy" id="28115"/>
    <lineage>
        <taxon>Bacteria</taxon>
        <taxon>Pseudomonadati</taxon>
        <taxon>Bacteroidota</taxon>
        <taxon>Bacteroidia</taxon>
        <taxon>Bacteroidales</taxon>
        <taxon>Porphyromonadaceae</taxon>
        <taxon>Porphyromonas</taxon>
    </lineage>
</organism>
<reference evidence="3 5" key="2">
    <citation type="submission" date="2018-06" db="EMBL/GenBank/DDBJ databases">
        <authorList>
            <consortium name="Pathogen Informatics"/>
            <person name="Doyle S."/>
        </authorList>
    </citation>
    <scope>NUCLEOTIDE SEQUENCE [LARGE SCALE GENOMIC DNA]</scope>
    <source>
        <strain evidence="3 5">NCTC11632</strain>
    </source>
</reference>
<dbReference type="eggNOG" id="COG0526">
    <property type="taxonomic scope" value="Bacteria"/>
</dbReference>
<dbReference type="PROSITE" id="PS51257">
    <property type="entry name" value="PROKAR_LIPOPROTEIN"/>
    <property type="match status" value="1"/>
</dbReference>
<evidence type="ECO:0000313" key="4">
    <source>
        <dbReference type="Proteomes" id="UP000030103"/>
    </source>
</evidence>
<sequence>MLLKKFIISVSFLSVLLCSCSGGSKQFVVEGKVTDAAGNTLFMEEVGTGNVVSLDSVVLNETGEFKFVHDGSYFPMFYRLRLNGDAISFSADSVTHLIIKASGHNFFTGYELVESDQANRQIQDIAYKRYNTDCRIDSLVSLYATGLIGPDSLNNMVGEIAAQFKKEMTTRYIYVDPKSPASYFALFQKKNGVMYFDAEDKMDSRAFAAVATSFDAFYPNAPYTPFLKDIALKSIKTARQKEALKEHLRQLETITPIAFPEIELQNSHGEKVSLTKVAERNRRTLICITAYAGNWSPALVRTLRDIYSKKDTYDLEIYEVSEDKDIYYWRNASRTLPWICVFDPDNSVVGKYNLKQLPSFFLIKDGVLHILSSPEEALL</sequence>
<evidence type="ECO:0000313" key="3">
    <source>
        <dbReference type="EMBL" id="SUB88869.1"/>
    </source>
</evidence>
<dbReference type="Pfam" id="PF00578">
    <property type="entry name" value="AhpC-TSA"/>
    <property type="match status" value="1"/>
</dbReference>
<dbReference type="STRING" id="28115.HQ47_05050"/>
<proteinExistence type="predicted"/>
<evidence type="ECO:0000313" key="2">
    <source>
        <dbReference type="EMBL" id="KGN74415.1"/>
    </source>
</evidence>
<dbReference type="GO" id="GO:0016491">
    <property type="term" value="F:oxidoreductase activity"/>
    <property type="evidence" value="ECO:0007669"/>
    <property type="project" value="InterPro"/>
</dbReference>
<evidence type="ECO:0000313" key="5">
    <source>
        <dbReference type="Proteomes" id="UP000254156"/>
    </source>
</evidence>
<dbReference type="Proteomes" id="UP000254156">
    <property type="component" value="Unassembled WGS sequence"/>
</dbReference>
<dbReference type="RefSeq" id="WP_025004123.1">
    <property type="nucleotide sequence ID" value="NZ_JBGYTE010000007.1"/>
</dbReference>
<keyword evidence="4" id="KW-1185">Reference proteome</keyword>
<dbReference type="EMBL" id="UGTF01000002">
    <property type="protein sequence ID" value="SUB88869.1"/>
    <property type="molecule type" value="Genomic_DNA"/>
</dbReference>
<accession>A0A0A2EAD5</accession>
<dbReference type="AlphaFoldDB" id="A0A0A2EAD5"/>
<feature type="domain" description="Alkyl hydroperoxide reductase subunit C/ Thiol specific antioxidant" evidence="1">
    <location>
        <begin position="259"/>
        <end position="365"/>
    </location>
</feature>
<protein>
    <recommendedName>
        <fullName evidence="1">Alkyl hydroperoxide reductase subunit C/ Thiol specific antioxidant domain-containing protein</fullName>
    </recommendedName>
</protein>
<evidence type="ECO:0000259" key="1">
    <source>
        <dbReference type="Pfam" id="PF00578"/>
    </source>
</evidence>
<dbReference type="SUPFAM" id="SSF52833">
    <property type="entry name" value="Thioredoxin-like"/>
    <property type="match status" value="1"/>
</dbReference>
<dbReference type="EMBL" id="JRFA01000014">
    <property type="protein sequence ID" value="KGN74415.1"/>
    <property type="molecule type" value="Genomic_DNA"/>
</dbReference>
<dbReference type="Proteomes" id="UP000030103">
    <property type="component" value="Unassembled WGS sequence"/>
</dbReference>
<dbReference type="InterPro" id="IPR000866">
    <property type="entry name" value="AhpC/TSA"/>
</dbReference>
<gene>
    <name evidence="2" type="ORF">HQ47_05050</name>
    <name evidence="3" type="ORF">NCTC11632_00955</name>
</gene>
<dbReference type="OrthoDB" id="6399635at2"/>
<dbReference type="GO" id="GO:0016209">
    <property type="term" value="F:antioxidant activity"/>
    <property type="evidence" value="ECO:0007669"/>
    <property type="project" value="InterPro"/>
</dbReference>
<name>A0A0A2EAD5_9PORP</name>